<sequence length="55" mass="6257">MSYKEKSLLYFTALVTASIVYYQAETKTPDTQDIQNELVRMEAPATNSQTDQILP</sequence>
<evidence type="ECO:0000313" key="2">
    <source>
        <dbReference type="EMBL" id="NHF61432.1"/>
    </source>
</evidence>
<feature type="transmembrane region" description="Helical" evidence="1">
    <location>
        <begin position="7"/>
        <end position="24"/>
    </location>
</feature>
<keyword evidence="3" id="KW-1185">Reference proteome</keyword>
<dbReference type="RefSeq" id="WP_166205004.1">
    <property type="nucleotide sequence ID" value="NZ_VIKU02000008.1"/>
</dbReference>
<reference evidence="2" key="1">
    <citation type="submission" date="2019-07" db="EMBL/GenBank/DDBJ databases">
        <authorList>
            <person name="De-Chao Zhang Q."/>
        </authorList>
    </citation>
    <scope>NUCLEOTIDE SEQUENCE</scope>
    <source>
        <strain evidence="2">TP-CH-4</strain>
    </source>
</reference>
<dbReference type="EMBL" id="VIKU02000008">
    <property type="protein sequence ID" value="NHF61432.1"/>
    <property type="molecule type" value="Genomic_DNA"/>
</dbReference>
<evidence type="ECO:0000256" key="1">
    <source>
        <dbReference type="SAM" id="Phobius"/>
    </source>
</evidence>
<proteinExistence type="predicted"/>
<evidence type="ECO:0000313" key="3">
    <source>
        <dbReference type="Proteomes" id="UP000707206"/>
    </source>
</evidence>
<reference evidence="2" key="2">
    <citation type="submission" date="2020-03" db="EMBL/GenBank/DDBJ databases">
        <title>Flavobacteriaceae bacterium strain TP-CH-4, a member of the family Flavobacteriaceae isolated from a deep-sea seamount.</title>
        <authorList>
            <person name="Zhang D.-C."/>
        </authorList>
    </citation>
    <scope>NUCLEOTIDE SEQUENCE</scope>
    <source>
        <strain evidence="2">TP-CH-4</strain>
    </source>
</reference>
<dbReference type="Proteomes" id="UP000707206">
    <property type="component" value="Unassembled WGS sequence"/>
</dbReference>
<keyword evidence="1" id="KW-0472">Membrane</keyword>
<gene>
    <name evidence="2" type="ORF">FK220_018915</name>
</gene>
<organism evidence="2 3">
    <name type="scientific">Pelagihabitans pacificus</name>
    <dbReference type="NCBI Taxonomy" id="2696054"/>
    <lineage>
        <taxon>Bacteria</taxon>
        <taxon>Pseudomonadati</taxon>
        <taxon>Bacteroidota</taxon>
        <taxon>Flavobacteriia</taxon>
        <taxon>Flavobacteriales</taxon>
        <taxon>Flavobacteriaceae</taxon>
        <taxon>Pelagihabitans</taxon>
    </lineage>
</organism>
<comment type="caution">
    <text evidence="2">The sequence shown here is derived from an EMBL/GenBank/DDBJ whole genome shotgun (WGS) entry which is preliminary data.</text>
</comment>
<dbReference type="AlphaFoldDB" id="A0A967AWY0"/>
<name>A0A967AWY0_9FLAO</name>
<keyword evidence="1" id="KW-1133">Transmembrane helix</keyword>
<keyword evidence="1" id="KW-0812">Transmembrane</keyword>
<protein>
    <submittedName>
        <fullName evidence="2">Uncharacterized protein</fullName>
    </submittedName>
</protein>
<accession>A0A967AWY0</accession>